<proteinExistence type="predicted"/>
<dbReference type="EMBL" id="JFBT01000001">
    <property type="protein sequence ID" value="EXG78996.1"/>
    <property type="molecule type" value="Genomic_DNA"/>
</dbReference>
<dbReference type="OrthoDB" id="5196504at2"/>
<dbReference type="Proteomes" id="UP000021053">
    <property type="component" value="Unassembled WGS sequence"/>
</dbReference>
<accession>A0A011AAF3</accession>
<comment type="caution">
    <text evidence="1">The sequence shown here is derived from an EMBL/GenBank/DDBJ whole genome shotgun (WGS) entry which is preliminary data.</text>
</comment>
<organism evidence="1 2">
    <name type="scientific">Cryptosporangium arvum DSM 44712</name>
    <dbReference type="NCBI Taxonomy" id="927661"/>
    <lineage>
        <taxon>Bacteria</taxon>
        <taxon>Bacillati</taxon>
        <taxon>Actinomycetota</taxon>
        <taxon>Actinomycetes</taxon>
        <taxon>Cryptosporangiales</taxon>
        <taxon>Cryptosporangiaceae</taxon>
        <taxon>Cryptosporangium</taxon>
    </lineage>
</organism>
<gene>
    <name evidence="1" type="ORF">CryarDRAFT_0008</name>
</gene>
<evidence type="ECO:0000313" key="2">
    <source>
        <dbReference type="Proteomes" id="UP000021053"/>
    </source>
</evidence>
<keyword evidence="2" id="KW-1185">Reference proteome</keyword>
<protein>
    <submittedName>
        <fullName evidence="1">Uncharacterized protein</fullName>
    </submittedName>
</protein>
<evidence type="ECO:0000313" key="1">
    <source>
        <dbReference type="EMBL" id="EXG78996.1"/>
    </source>
</evidence>
<reference evidence="1 2" key="1">
    <citation type="submission" date="2013-07" db="EMBL/GenBank/DDBJ databases">
        <authorList>
            <consortium name="DOE Joint Genome Institute"/>
            <person name="Eisen J."/>
            <person name="Huntemann M."/>
            <person name="Han J."/>
            <person name="Chen A."/>
            <person name="Kyrpides N."/>
            <person name="Mavromatis K."/>
            <person name="Markowitz V."/>
            <person name="Palaniappan K."/>
            <person name="Ivanova N."/>
            <person name="Schaumberg A."/>
            <person name="Pati A."/>
            <person name="Liolios K."/>
            <person name="Nordberg H.P."/>
            <person name="Cantor M.N."/>
            <person name="Hua S.X."/>
            <person name="Woyke T."/>
        </authorList>
    </citation>
    <scope>NUCLEOTIDE SEQUENCE [LARGE SCALE GENOMIC DNA]</scope>
    <source>
        <strain evidence="1 2">DSM 44712</strain>
    </source>
</reference>
<name>A0A011AAF3_9ACTN</name>
<dbReference type="AlphaFoldDB" id="A0A011AAF3"/>
<dbReference type="HOGENOM" id="CLU_2463883_0_0_11"/>
<dbReference type="RefSeq" id="WP_035847335.1">
    <property type="nucleotide sequence ID" value="NZ_KK073874.1"/>
</dbReference>
<sequence>MATAAAEKRRLLARLGEVDRQAASLDNLRQQIRDAVAEVSAEIAGSATGSDRRILDLLQMNLEELDRSILLMRNAVEAGREFVAQVPE</sequence>